<dbReference type="InterPro" id="IPR050396">
    <property type="entry name" value="Glycosyltr_51/Transpeptidase"/>
</dbReference>
<accession>A0ABS2WGH7</accession>
<evidence type="ECO:0000256" key="12">
    <source>
        <dbReference type="ARBA" id="ARBA00023268"/>
    </source>
</evidence>
<reference evidence="21" key="1">
    <citation type="journal article" date="2024" name="Int. J. Syst. Evol. Microbiol.">
        <title>Polycladomyces zharkentensis sp. nov., a novel thermophilic cellulose- and starch-degrading member of the Bacillota from a geothermal aquifer in Kazakhstan.</title>
        <authorList>
            <person name="Mashzhan A."/>
            <person name="Kistaubayeva A."/>
            <person name="Javier-Lopez R."/>
            <person name="Bissenova U."/>
            <person name="Bissenbay A."/>
            <person name="Birkeland N.K."/>
        </authorList>
    </citation>
    <scope>NUCLEOTIDE SEQUENCE</scope>
    <source>
        <strain evidence="21">ZKZ2T</strain>
    </source>
</reference>
<keyword evidence="5" id="KW-0808">Transferase</keyword>
<evidence type="ECO:0000313" key="21">
    <source>
        <dbReference type="EMBL" id="MBN2908642.1"/>
    </source>
</evidence>
<evidence type="ECO:0000259" key="20">
    <source>
        <dbReference type="Pfam" id="PF00912"/>
    </source>
</evidence>
<evidence type="ECO:0000256" key="8">
    <source>
        <dbReference type="ARBA" id="ARBA00022960"/>
    </source>
</evidence>
<keyword evidence="16" id="KW-0175">Coiled coil</keyword>
<comment type="catalytic activity">
    <reaction evidence="15">
        <text>[GlcNAc-(1-&gt;4)-Mur2Ac(oyl-L-Ala-gamma-D-Glu-L-Lys-D-Ala-D-Ala)](n)-di-trans,octa-cis-undecaprenyl diphosphate + beta-D-GlcNAc-(1-&gt;4)-Mur2Ac(oyl-L-Ala-gamma-D-Glu-L-Lys-D-Ala-D-Ala)-di-trans,octa-cis-undecaprenyl diphosphate = [GlcNAc-(1-&gt;4)-Mur2Ac(oyl-L-Ala-gamma-D-Glu-L-Lys-D-Ala-D-Ala)](n+1)-di-trans,octa-cis-undecaprenyl diphosphate + di-trans,octa-cis-undecaprenyl diphosphate + H(+)</text>
        <dbReference type="Rhea" id="RHEA:23708"/>
        <dbReference type="Rhea" id="RHEA-COMP:9602"/>
        <dbReference type="Rhea" id="RHEA-COMP:9603"/>
        <dbReference type="ChEBI" id="CHEBI:15378"/>
        <dbReference type="ChEBI" id="CHEBI:58405"/>
        <dbReference type="ChEBI" id="CHEBI:60033"/>
        <dbReference type="ChEBI" id="CHEBI:78435"/>
        <dbReference type="EC" id="2.4.99.28"/>
    </reaction>
</comment>
<feature type="coiled-coil region" evidence="16">
    <location>
        <begin position="664"/>
        <end position="695"/>
    </location>
</feature>
<keyword evidence="8" id="KW-0133">Cell shape</keyword>
<keyword evidence="1" id="KW-1003">Cell membrane</keyword>
<keyword evidence="10 18" id="KW-1133">Transmembrane helix</keyword>
<keyword evidence="12" id="KW-0511">Multifunctional enzyme</keyword>
<dbReference type="InterPro" id="IPR001264">
    <property type="entry name" value="Glyco_trans_51"/>
</dbReference>
<evidence type="ECO:0000256" key="9">
    <source>
        <dbReference type="ARBA" id="ARBA00022984"/>
    </source>
</evidence>
<name>A0ABS2WGH7_9BACL</name>
<keyword evidence="22" id="KW-1185">Reference proteome</keyword>
<gene>
    <name evidence="21" type="ORF">JQC72_03800</name>
</gene>
<dbReference type="Proteomes" id="UP001177120">
    <property type="component" value="Unassembled WGS sequence"/>
</dbReference>
<organism evidence="21 22">
    <name type="scientific">Polycladomyces zharkentensis</name>
    <dbReference type="NCBI Taxonomy" id="2807616"/>
    <lineage>
        <taxon>Bacteria</taxon>
        <taxon>Bacillati</taxon>
        <taxon>Bacillota</taxon>
        <taxon>Bacilli</taxon>
        <taxon>Bacillales</taxon>
        <taxon>Thermoactinomycetaceae</taxon>
        <taxon>Polycladomyces</taxon>
    </lineage>
</organism>
<dbReference type="InterPro" id="IPR012338">
    <property type="entry name" value="Beta-lactam/transpept-like"/>
</dbReference>
<evidence type="ECO:0000256" key="17">
    <source>
        <dbReference type="SAM" id="MobiDB-lite"/>
    </source>
</evidence>
<dbReference type="PANTHER" id="PTHR32282:SF32">
    <property type="entry name" value="PENICILLIN-BINDING PROTEIN 2A"/>
    <property type="match status" value="1"/>
</dbReference>
<evidence type="ECO:0000256" key="1">
    <source>
        <dbReference type="ARBA" id="ARBA00022475"/>
    </source>
</evidence>
<evidence type="ECO:0000256" key="5">
    <source>
        <dbReference type="ARBA" id="ARBA00022679"/>
    </source>
</evidence>
<dbReference type="Pfam" id="PF00905">
    <property type="entry name" value="Transpeptidase"/>
    <property type="match status" value="1"/>
</dbReference>
<keyword evidence="3" id="KW-0645">Protease</keyword>
<evidence type="ECO:0000256" key="18">
    <source>
        <dbReference type="SAM" id="Phobius"/>
    </source>
</evidence>
<evidence type="ECO:0000256" key="6">
    <source>
        <dbReference type="ARBA" id="ARBA00022692"/>
    </source>
</evidence>
<evidence type="ECO:0000256" key="3">
    <source>
        <dbReference type="ARBA" id="ARBA00022670"/>
    </source>
</evidence>
<keyword evidence="4" id="KW-0328">Glycosyltransferase</keyword>
<dbReference type="Pfam" id="PF00912">
    <property type="entry name" value="Transgly"/>
    <property type="match status" value="1"/>
</dbReference>
<sequence length="695" mass="78656">MKTQAITLVRRWASRQWAKPWVRRLTWGLAGFVVIFLIGINIAIAMTDVDSLAKPVDQPTIIYDRHGRVASKIMLSNREGVKFRQIPPHLIHAVIATEDRRFYDHGGVDYIGTLRALWVNLLSGETVQGGSTLTQQLAKNEFLTQDRTLERKLKEFLYAKKIERTYTKDQILEMYLNRIYFGEGAWGIKQAARTYFGKDVGQLTLGESAMLAGMIKAPSALSPYKHFNQAMERRNLVLRLMKDQGYITEQQMKQAENQVIVLERKKRDPYKGKYPWYVDAIIQEAISKYGLTANEVLHGGLRIYTELDPRMQQAAETVYNDDSLFPQSKEDQLIQSGAVMLDPSTGGIRALVGGRGEHVFRGFNHATQLKRQPGSSLKPLAVYTPALEQGWQIGSVLKDEPMDFGGYRPQNHDGRYLGRLTMYEAVIDSANVPAVWLLQQLGIDKGIGALERFEIPLTEEDRQLGLALGGLREGTSPLKMAQAYSVFPNNGLMVEAHTIRKIETADGQQLGRWYKKVTRVTSKKVAQSITYMLRGVVLEGTGKKARIPGREVAGKTGTTQMPGMNEGNKDNWFVGYTPQLVGAVWLGYDKTDEQHFLRTAAGDSAAVIFREMMSRALTGQPAKAFRLDTVHLRKPPKIDRSPKPKAKPQSPEEKAAKKIEEGLKDLWKRGEKRLKEQLKKKKEEWEKRLKEWRGN</sequence>
<evidence type="ECO:0000259" key="19">
    <source>
        <dbReference type="Pfam" id="PF00905"/>
    </source>
</evidence>
<keyword evidence="7" id="KW-0378">Hydrolase</keyword>
<dbReference type="PANTHER" id="PTHR32282">
    <property type="entry name" value="BINDING PROTEIN TRANSPEPTIDASE, PUTATIVE-RELATED"/>
    <property type="match status" value="1"/>
</dbReference>
<feature type="domain" description="Glycosyl transferase family 51" evidence="20">
    <location>
        <begin position="71"/>
        <end position="241"/>
    </location>
</feature>
<evidence type="ECO:0000256" key="10">
    <source>
        <dbReference type="ARBA" id="ARBA00022989"/>
    </source>
</evidence>
<keyword evidence="2" id="KW-0121">Carboxypeptidase</keyword>
<evidence type="ECO:0000256" key="13">
    <source>
        <dbReference type="ARBA" id="ARBA00023316"/>
    </source>
</evidence>
<evidence type="ECO:0000256" key="15">
    <source>
        <dbReference type="ARBA" id="ARBA00049902"/>
    </source>
</evidence>
<dbReference type="SUPFAM" id="SSF53955">
    <property type="entry name" value="Lysozyme-like"/>
    <property type="match status" value="1"/>
</dbReference>
<keyword evidence="13" id="KW-0961">Cell wall biogenesis/degradation</keyword>
<dbReference type="Gene3D" id="1.10.3810.10">
    <property type="entry name" value="Biosynthetic peptidoglycan transglycosylase-like"/>
    <property type="match status" value="1"/>
</dbReference>
<evidence type="ECO:0000256" key="2">
    <source>
        <dbReference type="ARBA" id="ARBA00022645"/>
    </source>
</evidence>
<evidence type="ECO:0000313" key="22">
    <source>
        <dbReference type="Proteomes" id="UP001177120"/>
    </source>
</evidence>
<keyword evidence="9" id="KW-0573">Peptidoglycan synthesis</keyword>
<keyword evidence="6 18" id="KW-0812">Transmembrane</keyword>
<evidence type="ECO:0000256" key="4">
    <source>
        <dbReference type="ARBA" id="ARBA00022676"/>
    </source>
</evidence>
<dbReference type="NCBIfam" id="TIGR02074">
    <property type="entry name" value="PBP_1a_fam"/>
    <property type="match status" value="1"/>
</dbReference>
<feature type="domain" description="Penicillin-binding protein transpeptidase" evidence="19">
    <location>
        <begin position="337"/>
        <end position="613"/>
    </location>
</feature>
<comment type="catalytic activity">
    <reaction evidence="14">
        <text>Preferential cleavage: (Ac)2-L-Lys-D-Ala-|-D-Ala. Also transpeptidation of peptidyl-alanyl moieties that are N-acyl substituents of D-alanine.</text>
        <dbReference type="EC" id="3.4.16.4"/>
    </reaction>
</comment>
<evidence type="ECO:0000256" key="11">
    <source>
        <dbReference type="ARBA" id="ARBA00023136"/>
    </source>
</evidence>
<evidence type="ECO:0000256" key="7">
    <source>
        <dbReference type="ARBA" id="ARBA00022801"/>
    </source>
</evidence>
<evidence type="ECO:0000256" key="14">
    <source>
        <dbReference type="ARBA" id="ARBA00034000"/>
    </source>
</evidence>
<dbReference type="InterPro" id="IPR001460">
    <property type="entry name" value="PCN-bd_Tpept"/>
</dbReference>
<evidence type="ECO:0000256" key="16">
    <source>
        <dbReference type="SAM" id="Coils"/>
    </source>
</evidence>
<feature type="transmembrane region" description="Helical" evidence="18">
    <location>
        <begin position="21"/>
        <end position="46"/>
    </location>
</feature>
<dbReference type="Gene3D" id="3.40.710.10">
    <property type="entry name" value="DD-peptidase/beta-lactamase superfamily"/>
    <property type="match status" value="1"/>
</dbReference>
<proteinExistence type="predicted"/>
<dbReference type="InterPro" id="IPR036950">
    <property type="entry name" value="PBP_transglycosylase"/>
</dbReference>
<dbReference type="SUPFAM" id="SSF56601">
    <property type="entry name" value="beta-lactamase/transpeptidase-like"/>
    <property type="match status" value="1"/>
</dbReference>
<comment type="caution">
    <text evidence="21">The sequence shown here is derived from an EMBL/GenBank/DDBJ whole genome shotgun (WGS) entry which is preliminary data.</text>
</comment>
<dbReference type="EMBL" id="JAFHAP010000004">
    <property type="protein sequence ID" value="MBN2908642.1"/>
    <property type="molecule type" value="Genomic_DNA"/>
</dbReference>
<keyword evidence="11 18" id="KW-0472">Membrane</keyword>
<dbReference type="InterPro" id="IPR023346">
    <property type="entry name" value="Lysozyme-like_dom_sf"/>
</dbReference>
<protein>
    <submittedName>
        <fullName evidence="21">Penicillin-binding protein 1A</fullName>
    </submittedName>
</protein>
<feature type="region of interest" description="Disordered" evidence="17">
    <location>
        <begin position="634"/>
        <end position="657"/>
    </location>
</feature>